<dbReference type="GO" id="GO:0006401">
    <property type="term" value="P:RNA catabolic process"/>
    <property type="evidence" value="ECO:0007669"/>
    <property type="project" value="InterPro"/>
</dbReference>
<dbReference type="GO" id="GO:0004519">
    <property type="term" value="F:endonuclease activity"/>
    <property type="evidence" value="ECO:0007669"/>
    <property type="project" value="UniProtKB-KW"/>
</dbReference>
<accession>A0A6J5BIF6</accession>
<dbReference type="GO" id="GO:0016787">
    <property type="term" value="F:hydrolase activity"/>
    <property type="evidence" value="ECO:0007669"/>
    <property type="project" value="UniProtKB-KW"/>
</dbReference>
<organism evidence="7 8">
    <name type="scientific">Paraburkholderia rhynchosiae</name>
    <dbReference type="NCBI Taxonomy" id="487049"/>
    <lineage>
        <taxon>Bacteria</taxon>
        <taxon>Pseudomonadati</taxon>
        <taxon>Pseudomonadota</taxon>
        <taxon>Betaproteobacteria</taxon>
        <taxon>Burkholderiales</taxon>
        <taxon>Burkholderiaceae</taxon>
        <taxon>Paraburkholderia</taxon>
    </lineage>
</organism>
<dbReference type="Proteomes" id="UP000494205">
    <property type="component" value="Unassembled WGS sequence"/>
</dbReference>
<dbReference type="PANTHER" id="PTHR38039:SF1">
    <property type="entry name" value="TOXIN YOEB"/>
    <property type="match status" value="1"/>
</dbReference>
<keyword evidence="5 7" id="KW-0378">Hydrolase</keyword>
<dbReference type="EMBL" id="CADIJZ010000014">
    <property type="protein sequence ID" value="CAB3707548.1"/>
    <property type="molecule type" value="Genomic_DNA"/>
</dbReference>
<keyword evidence="2" id="KW-1277">Toxin-antitoxin system</keyword>
<dbReference type="SUPFAM" id="SSF143011">
    <property type="entry name" value="RelE-like"/>
    <property type="match status" value="1"/>
</dbReference>
<proteinExistence type="inferred from homology"/>
<sequence length="101" mass="11843">MNHQKSRNEAAAKADSIFMFTDDAWDDYVYWQETDRKVVRKINTLLEECRRDPFTGTGKPEPLVGSLSGFWSRRITHADRLVYLPRGGKVYVIACRFHYDQ</sequence>
<protein>
    <recommendedName>
        <fullName evidence="6">Putative mRNA interferase YoeB</fullName>
    </recommendedName>
</protein>
<dbReference type="Pfam" id="PF06769">
    <property type="entry name" value="YoeB_toxin"/>
    <property type="match status" value="1"/>
</dbReference>
<dbReference type="AlphaFoldDB" id="A0A6J5BIF6"/>
<dbReference type="GO" id="GO:0098795">
    <property type="term" value="P:global gene silencing by mRNA cleavage"/>
    <property type="evidence" value="ECO:0007669"/>
    <property type="project" value="TreeGrafter"/>
</dbReference>
<evidence type="ECO:0000313" key="8">
    <source>
        <dbReference type="Proteomes" id="UP000494205"/>
    </source>
</evidence>
<evidence type="ECO:0000256" key="3">
    <source>
        <dbReference type="ARBA" id="ARBA00022722"/>
    </source>
</evidence>
<evidence type="ECO:0000256" key="4">
    <source>
        <dbReference type="ARBA" id="ARBA00022759"/>
    </source>
</evidence>
<keyword evidence="4" id="KW-0255">Endonuclease</keyword>
<reference evidence="7 8" key="1">
    <citation type="submission" date="2020-04" db="EMBL/GenBank/DDBJ databases">
        <authorList>
            <person name="De Canck E."/>
        </authorList>
    </citation>
    <scope>NUCLEOTIDE SEQUENCE [LARGE SCALE GENOMIC DNA]</scope>
    <source>
        <strain evidence="7 8">LMG 27174</strain>
    </source>
</reference>
<dbReference type="NCBIfam" id="TIGR02116">
    <property type="entry name" value="toxin_Txe_YoeB"/>
    <property type="match status" value="1"/>
</dbReference>
<keyword evidence="3" id="KW-0540">Nuclease</keyword>
<dbReference type="InterPro" id="IPR009614">
    <property type="entry name" value="YoeB_toxin"/>
</dbReference>
<comment type="similarity">
    <text evidence="1">Belongs to the YoeB family.</text>
</comment>
<evidence type="ECO:0000256" key="2">
    <source>
        <dbReference type="ARBA" id="ARBA00022649"/>
    </source>
</evidence>
<evidence type="ECO:0000313" key="7">
    <source>
        <dbReference type="EMBL" id="CAB3707548.1"/>
    </source>
</evidence>
<gene>
    <name evidence="7" type="primary">yoeB</name>
    <name evidence="7" type="ORF">LMG27174_04039</name>
</gene>
<evidence type="ECO:0000256" key="1">
    <source>
        <dbReference type="ARBA" id="ARBA00008172"/>
    </source>
</evidence>
<dbReference type="InterPro" id="IPR035093">
    <property type="entry name" value="RelE/ParE_toxin_dom_sf"/>
</dbReference>
<evidence type="ECO:0000256" key="6">
    <source>
        <dbReference type="ARBA" id="ARBA00030388"/>
    </source>
</evidence>
<evidence type="ECO:0000256" key="5">
    <source>
        <dbReference type="ARBA" id="ARBA00022801"/>
    </source>
</evidence>
<dbReference type="Gene3D" id="3.30.2310.20">
    <property type="entry name" value="RelE-like"/>
    <property type="match status" value="1"/>
</dbReference>
<dbReference type="PANTHER" id="PTHR38039">
    <property type="entry name" value="TOXIN YOEB"/>
    <property type="match status" value="1"/>
</dbReference>
<name>A0A6J5BIF6_9BURK</name>